<keyword evidence="3" id="KW-1185">Reference proteome</keyword>
<feature type="region of interest" description="Disordered" evidence="1">
    <location>
        <begin position="34"/>
        <end position="61"/>
    </location>
</feature>
<dbReference type="AlphaFoldDB" id="A0AAV4TDT2"/>
<evidence type="ECO:0000313" key="2">
    <source>
        <dbReference type="EMBL" id="GIY43381.1"/>
    </source>
</evidence>
<accession>A0AAV4TDT2</accession>
<evidence type="ECO:0000256" key="1">
    <source>
        <dbReference type="SAM" id="MobiDB-lite"/>
    </source>
</evidence>
<comment type="caution">
    <text evidence="2">The sequence shown here is derived from an EMBL/GenBank/DDBJ whole genome shotgun (WGS) entry which is preliminary data.</text>
</comment>
<sequence length="78" mass="9307">MNINFSLKIDILQIQRVNAMFEGEVLKHKSVILQDRRETSRDHSSRDNKKEPGEEDMNISWRRTRLHSLPEQLADLKY</sequence>
<reference evidence="2 3" key="1">
    <citation type="submission" date="2021-06" db="EMBL/GenBank/DDBJ databases">
        <title>Caerostris extrusa draft genome.</title>
        <authorList>
            <person name="Kono N."/>
            <person name="Arakawa K."/>
        </authorList>
    </citation>
    <scope>NUCLEOTIDE SEQUENCE [LARGE SCALE GENOMIC DNA]</scope>
</reference>
<name>A0AAV4TDT2_CAEEX</name>
<dbReference type="EMBL" id="BPLR01010970">
    <property type="protein sequence ID" value="GIY43381.1"/>
    <property type="molecule type" value="Genomic_DNA"/>
</dbReference>
<evidence type="ECO:0000313" key="3">
    <source>
        <dbReference type="Proteomes" id="UP001054945"/>
    </source>
</evidence>
<proteinExistence type="predicted"/>
<organism evidence="2 3">
    <name type="scientific">Caerostris extrusa</name>
    <name type="common">Bark spider</name>
    <name type="synonym">Caerostris bankana</name>
    <dbReference type="NCBI Taxonomy" id="172846"/>
    <lineage>
        <taxon>Eukaryota</taxon>
        <taxon>Metazoa</taxon>
        <taxon>Ecdysozoa</taxon>
        <taxon>Arthropoda</taxon>
        <taxon>Chelicerata</taxon>
        <taxon>Arachnida</taxon>
        <taxon>Araneae</taxon>
        <taxon>Araneomorphae</taxon>
        <taxon>Entelegynae</taxon>
        <taxon>Araneoidea</taxon>
        <taxon>Araneidae</taxon>
        <taxon>Caerostris</taxon>
    </lineage>
</organism>
<gene>
    <name evidence="2" type="ORF">CEXT_746891</name>
</gene>
<feature type="compositionally biased region" description="Basic and acidic residues" evidence="1">
    <location>
        <begin position="34"/>
        <end position="52"/>
    </location>
</feature>
<protein>
    <submittedName>
        <fullName evidence="2">Uncharacterized protein</fullName>
    </submittedName>
</protein>
<dbReference type="Proteomes" id="UP001054945">
    <property type="component" value="Unassembled WGS sequence"/>
</dbReference>